<dbReference type="InterPro" id="IPR038892">
    <property type="entry name" value="SMCHD1"/>
</dbReference>
<evidence type="ECO:0000259" key="4">
    <source>
        <dbReference type="Pfam" id="PF26199"/>
    </source>
</evidence>
<reference evidence="7" key="1">
    <citation type="submission" date="2008-03" db="EMBL/GenBank/DDBJ databases">
        <title>Annotation of Ixodes scapularis.</title>
        <authorList>
            <consortium name="Ixodes scapularis Genome Project Consortium"/>
            <person name="Caler E."/>
            <person name="Hannick L.I."/>
            <person name="Bidwell S."/>
            <person name="Joardar V."/>
            <person name="Thiagarajan M."/>
            <person name="Amedeo P."/>
            <person name="Galinsky K.J."/>
            <person name="Schobel S."/>
            <person name="Inman J."/>
            <person name="Hostetler J."/>
            <person name="Miller J."/>
            <person name="Hammond M."/>
            <person name="Megy K."/>
            <person name="Lawson D."/>
            <person name="Kodira C."/>
            <person name="Sutton G."/>
            <person name="Meyer J."/>
            <person name="Hill C.A."/>
            <person name="Birren B."/>
            <person name="Nene V."/>
            <person name="Collins F."/>
            <person name="Alarcon-Chaidez F."/>
            <person name="Wikel S."/>
            <person name="Strausberg R."/>
        </authorList>
    </citation>
    <scope>NUCLEOTIDE SEQUENCE [LARGE SCALE GENOMIC DNA]</scope>
    <source>
        <strain evidence="7">Wikel</strain>
    </source>
</reference>
<dbReference type="PANTHER" id="PTHR22640">
    <property type="entry name" value="STRUCTURAL MAINTENANCE OF CHROMOSOMES FLEXIBLE HINGE DOMAIN-CONTAINING PROTEIN 1"/>
    <property type="match status" value="1"/>
</dbReference>
<feature type="domain" description="SMCHD1 Ig-like" evidence="5">
    <location>
        <begin position="198"/>
        <end position="293"/>
    </location>
</feature>
<accession>A0A1S4L007</accession>
<dbReference type="PaxDb" id="6945-B7PNK5"/>
<dbReference type="Pfam" id="PF26199">
    <property type="entry name" value="Ig_SMCHD1_8th"/>
    <property type="match status" value="1"/>
</dbReference>
<dbReference type="InterPro" id="IPR058615">
    <property type="entry name" value="Ig_SMCHD1_6th"/>
</dbReference>
<dbReference type="STRING" id="6945.B7PNK5"/>
<dbReference type="EMBL" id="ABJB010977653">
    <property type="status" value="NOT_ANNOTATED_CDS"/>
    <property type="molecule type" value="Genomic_DNA"/>
</dbReference>
<evidence type="ECO:0000256" key="1">
    <source>
        <dbReference type="SAM" id="MobiDB-lite"/>
    </source>
</evidence>
<dbReference type="PANTHER" id="PTHR22640:SF2">
    <property type="entry name" value="STRUCTURAL MAINTENANCE OF CHROMOSOMES FLEXIBLE HINGE DOMAIN-CONTAINING PROTEIN 1"/>
    <property type="match status" value="1"/>
</dbReference>
<reference evidence="6" key="2">
    <citation type="submission" date="2020-05" db="UniProtKB">
        <authorList>
            <consortium name="EnsemblMetazoa"/>
        </authorList>
    </citation>
    <scope>IDENTIFICATION</scope>
    <source>
        <strain evidence="6">wikel</strain>
    </source>
</reference>
<dbReference type="Pfam" id="PF26198">
    <property type="entry name" value="Ig_SMCHD1_6th"/>
    <property type="match status" value="1"/>
</dbReference>
<dbReference type="VEuPathDB" id="VectorBase:ISCW006402"/>
<dbReference type="EMBL" id="ABJB010509602">
    <property type="status" value="NOT_ANNOTATED_CDS"/>
    <property type="molecule type" value="Genomic_DNA"/>
</dbReference>
<dbReference type="EMBL" id="ABJB010434427">
    <property type="status" value="NOT_ANNOTATED_CDS"/>
    <property type="molecule type" value="Genomic_DNA"/>
</dbReference>
<organism evidence="6 7">
    <name type="scientific">Ixodes scapularis</name>
    <name type="common">Black-legged tick</name>
    <name type="synonym">Deer tick</name>
    <dbReference type="NCBI Taxonomy" id="6945"/>
    <lineage>
        <taxon>Eukaryota</taxon>
        <taxon>Metazoa</taxon>
        <taxon>Ecdysozoa</taxon>
        <taxon>Arthropoda</taxon>
        <taxon>Chelicerata</taxon>
        <taxon>Arachnida</taxon>
        <taxon>Acari</taxon>
        <taxon>Parasitiformes</taxon>
        <taxon>Ixodida</taxon>
        <taxon>Ixodoidea</taxon>
        <taxon>Ixodidae</taxon>
        <taxon>Ixodinae</taxon>
        <taxon>Ixodes</taxon>
    </lineage>
</organism>
<evidence type="ECO:0000259" key="2">
    <source>
        <dbReference type="Pfam" id="PF06470"/>
    </source>
</evidence>
<dbReference type="InterPro" id="IPR058616">
    <property type="entry name" value="Ig_SMCHD1_8th"/>
</dbReference>
<dbReference type="OrthoDB" id="6513515at2759"/>
<protein>
    <recommendedName>
        <fullName evidence="9">SMC hinge domain-containing protein</fullName>
    </recommendedName>
</protein>
<dbReference type="EMBL" id="ABJB010668937">
    <property type="status" value="NOT_ANNOTATED_CDS"/>
    <property type="molecule type" value="Genomic_DNA"/>
</dbReference>
<evidence type="ECO:0000313" key="6">
    <source>
        <dbReference type="EnsemblMetazoa" id="ISCW006402-PA"/>
    </source>
</evidence>
<feature type="region of interest" description="Disordered" evidence="1">
    <location>
        <begin position="763"/>
        <end position="796"/>
    </location>
</feature>
<dbReference type="EMBL" id="ABJB010794000">
    <property type="status" value="NOT_ANNOTATED_CDS"/>
    <property type="molecule type" value="Genomic_DNA"/>
</dbReference>
<evidence type="ECO:0000259" key="3">
    <source>
        <dbReference type="Pfam" id="PF26198"/>
    </source>
</evidence>
<dbReference type="InterPro" id="IPR036277">
    <property type="entry name" value="SMC_hinge_sf"/>
</dbReference>
<feature type="domain" description="SMCHD1 Ig-like" evidence="3">
    <location>
        <begin position="66"/>
        <end position="147"/>
    </location>
</feature>
<sequence>MLLKDLAELLIISDGLDYGDVVKSLDQSCGFHVTGLKFMDTKLGSKEVCFQWKGLKDYLRLHLVPGVPATLAYVDYNPSEPVTVSPDGKLPRPLVVQLQDARGNPTNEPNVKVHLGIDEAMKATPPQPPVKTDSKGRASFGVLTLSTKSRVTPKPCEFNICSTNCRGRFTLGTKAAIGRSFINGPVLRLHLTCDPEKPVELNVDFKGKKTFTVAEELPEIAVHVLAEDGNIMCSLRGKELSMKLLRIDCSPKNQKTFTANPAESTSSGGIYHFRKVKVPEAAGEYNLQFHFNNGKHMISSSVSCCATNLHADLLIEQFREHTCVVFQISLTVQPDSPVKIAPQQDPTIPSVSNQAKTSSRNLLKYLKLDLTDRFGNNTAANLTGTLTLQIISPDPAVTEIPHFEGNVNSYQVPICKGSAGCPDASKQEEMAKLTKKRTELLKQLQTFEDLFQTTKNIYTELEAVIRDAQTEESKFRGELRRIGFNSNSIREEQHVGPAIKTCEVQRQALDNKNKRTFMPAAYPEEPDVLGKIGHLAWVEEDDVAAVLSWHMRGDIDVVVTNTMEKAKDVYRKTNGKQQVVAVDSIRRRNLPSLLPHMRNKSFVPTGNPKFALDYFMFQKDPEVCRSVFANFIGDAIVLDTLDDATKYRTEVTKFSACPTLLARTGERIASTGKFGGAQNRAPSLAQLQGNVFGEPPVKDVDRIQEQIQLLKKLAVSMKKQKDAKTELDKQKQKDTTFTLKKKDYEALKKELAGVEDAIGRMSAYGQEEERRSLLVPDLVRNSPRRQGPSTPVAKYP</sequence>
<dbReference type="InterPro" id="IPR010935">
    <property type="entry name" value="SMC_hinge"/>
</dbReference>
<evidence type="ECO:0000259" key="5">
    <source>
        <dbReference type="Pfam" id="PF26201"/>
    </source>
</evidence>
<proteinExistence type="evidence at protein level"/>
<dbReference type="InterPro" id="IPR058617">
    <property type="entry name" value="Ig_SMCHD1_7th"/>
</dbReference>
<dbReference type="EMBL" id="ABJB010789961">
    <property type="status" value="NOT_ANNOTATED_CDS"/>
    <property type="molecule type" value="Genomic_DNA"/>
</dbReference>
<evidence type="ECO:0008006" key="9">
    <source>
        <dbReference type="Google" id="ProtNLM"/>
    </source>
</evidence>
<dbReference type="EnsemblMetazoa" id="ISCW006402-RA">
    <property type="protein sequence ID" value="ISCW006402-PA"/>
    <property type="gene ID" value="ISCW006402"/>
</dbReference>
<keyword evidence="7" id="KW-1185">Reference proteome</keyword>
<dbReference type="SUPFAM" id="SSF75553">
    <property type="entry name" value="Smc hinge domain"/>
    <property type="match status" value="1"/>
</dbReference>
<evidence type="ECO:0007829" key="8">
    <source>
        <dbReference type="PeptideAtlas" id="A0A1S4L007"/>
    </source>
</evidence>
<feature type="domain" description="SMC hinge" evidence="2">
    <location>
        <begin position="526"/>
        <end position="647"/>
    </location>
</feature>
<dbReference type="HOGENOM" id="CLU_353242_0_0_1"/>
<keyword evidence="8" id="KW-1267">Proteomics identification</keyword>
<dbReference type="VEuPathDB" id="VectorBase:ISCP_006814"/>
<evidence type="ECO:0000313" key="7">
    <source>
        <dbReference type="Proteomes" id="UP000001555"/>
    </source>
</evidence>
<name>A0A1S4L007_IXOSC</name>
<dbReference type="Pfam" id="PF26201">
    <property type="entry name" value="Ig_SMCHD1_7th"/>
    <property type="match status" value="1"/>
</dbReference>
<dbReference type="Pfam" id="PF06470">
    <property type="entry name" value="SMC_hinge"/>
    <property type="match status" value="1"/>
</dbReference>
<dbReference type="Proteomes" id="UP000001555">
    <property type="component" value="Unassembled WGS sequence"/>
</dbReference>
<feature type="domain" description="SMCHD1 Ig-like" evidence="4">
    <location>
        <begin position="341"/>
        <end position="429"/>
    </location>
</feature>